<proteinExistence type="predicted"/>
<sequence length="70" mass="8146">MFNKKYESLVKELAAMKEDMKTLKMAGEDDAMYELFVRETRRLLGRRPEIAESFKQRSAEEILTDLGLSS</sequence>
<gene>
    <name evidence="1" type="ORF">QWJ08_21895</name>
</gene>
<organism evidence="1 2">
    <name type="scientific">Vibrio agarivorans</name>
    <dbReference type="NCBI Taxonomy" id="153622"/>
    <lineage>
        <taxon>Bacteria</taxon>
        <taxon>Pseudomonadati</taxon>
        <taxon>Pseudomonadota</taxon>
        <taxon>Gammaproteobacteria</taxon>
        <taxon>Vibrionales</taxon>
        <taxon>Vibrionaceae</taxon>
        <taxon>Vibrio</taxon>
    </lineage>
</organism>
<keyword evidence="2" id="KW-1185">Reference proteome</keyword>
<evidence type="ECO:0000313" key="2">
    <source>
        <dbReference type="Proteomes" id="UP001169719"/>
    </source>
</evidence>
<comment type="caution">
    <text evidence="1">The sequence shown here is derived from an EMBL/GenBank/DDBJ whole genome shotgun (WGS) entry which is preliminary data.</text>
</comment>
<dbReference type="Proteomes" id="UP001169719">
    <property type="component" value="Unassembled WGS sequence"/>
</dbReference>
<reference evidence="1" key="1">
    <citation type="submission" date="2024-05" db="EMBL/GenBank/DDBJ databases">
        <title>Genome Sequences of Four Agar- Degrading Marine Bacteria.</title>
        <authorList>
            <person name="Phillips E.K."/>
            <person name="Shaffer J.C."/>
            <person name="Henson M.W."/>
            <person name="Temperton B."/>
            <person name="Thrash C.J."/>
            <person name="Martin M.O."/>
        </authorList>
    </citation>
    <scope>NUCLEOTIDE SEQUENCE</scope>
    <source>
        <strain evidence="1">EKP203</strain>
    </source>
</reference>
<protein>
    <submittedName>
        <fullName evidence="1">Uncharacterized protein</fullName>
    </submittedName>
</protein>
<name>A0ABT7Y7J2_9VIBR</name>
<evidence type="ECO:0000313" key="1">
    <source>
        <dbReference type="EMBL" id="MDN2484013.1"/>
    </source>
</evidence>
<dbReference type="EMBL" id="JAUEOZ010000003">
    <property type="protein sequence ID" value="MDN2484013.1"/>
    <property type="molecule type" value="Genomic_DNA"/>
</dbReference>
<accession>A0ABT7Y7J2</accession>
<dbReference type="RefSeq" id="WP_289964215.1">
    <property type="nucleotide sequence ID" value="NZ_JAUEOZ010000003.1"/>
</dbReference>